<dbReference type="InterPro" id="IPR015424">
    <property type="entry name" value="PyrdxlP-dep_Trfase"/>
</dbReference>
<evidence type="ECO:0000256" key="1">
    <source>
        <dbReference type="ARBA" id="ARBA00005384"/>
    </source>
</evidence>
<dbReference type="InterPro" id="IPR036390">
    <property type="entry name" value="WH_DNA-bd_sf"/>
</dbReference>
<dbReference type="EMBL" id="BAABFB010000075">
    <property type="protein sequence ID" value="GAA4489443.1"/>
    <property type="molecule type" value="Genomic_DNA"/>
</dbReference>
<dbReference type="CDD" id="cd00609">
    <property type="entry name" value="AAT_like"/>
    <property type="match status" value="1"/>
</dbReference>
<dbReference type="InterPro" id="IPR000524">
    <property type="entry name" value="Tscrpt_reg_HTH_GntR"/>
</dbReference>
<keyword evidence="7" id="KW-0808">Transferase</keyword>
<comment type="caution">
    <text evidence="7">The sequence shown here is derived from an EMBL/GenBank/DDBJ whole genome shotgun (WGS) entry which is preliminary data.</text>
</comment>
<evidence type="ECO:0000313" key="8">
    <source>
        <dbReference type="Proteomes" id="UP001501183"/>
    </source>
</evidence>
<dbReference type="InterPro" id="IPR004839">
    <property type="entry name" value="Aminotransferase_I/II_large"/>
</dbReference>
<reference evidence="8" key="1">
    <citation type="journal article" date="2019" name="Int. J. Syst. Evol. Microbiol.">
        <title>The Global Catalogue of Microorganisms (GCM) 10K type strain sequencing project: providing services to taxonomists for standard genome sequencing and annotation.</title>
        <authorList>
            <consortium name="The Broad Institute Genomics Platform"/>
            <consortium name="The Broad Institute Genome Sequencing Center for Infectious Disease"/>
            <person name="Wu L."/>
            <person name="Ma J."/>
        </authorList>
    </citation>
    <scope>NUCLEOTIDE SEQUENCE [LARGE SCALE GENOMIC DNA]</scope>
    <source>
        <strain evidence="8">JCM 32206</strain>
    </source>
</reference>
<dbReference type="GO" id="GO:0008483">
    <property type="term" value="F:transaminase activity"/>
    <property type="evidence" value="ECO:0007669"/>
    <property type="project" value="UniProtKB-KW"/>
</dbReference>
<dbReference type="SUPFAM" id="SSF46785">
    <property type="entry name" value="Winged helix' DNA-binding domain"/>
    <property type="match status" value="1"/>
</dbReference>
<gene>
    <name evidence="7" type="ORF">GCM10023094_51060</name>
</gene>
<dbReference type="InterPro" id="IPR036388">
    <property type="entry name" value="WH-like_DNA-bd_sf"/>
</dbReference>
<evidence type="ECO:0000256" key="5">
    <source>
        <dbReference type="ARBA" id="ARBA00023163"/>
    </source>
</evidence>
<dbReference type="SUPFAM" id="SSF53383">
    <property type="entry name" value="PLP-dependent transferases"/>
    <property type="match status" value="1"/>
</dbReference>
<evidence type="ECO:0000256" key="4">
    <source>
        <dbReference type="ARBA" id="ARBA00023125"/>
    </source>
</evidence>
<keyword evidence="5" id="KW-0804">Transcription</keyword>
<feature type="domain" description="HTH gntR-type" evidence="6">
    <location>
        <begin position="11"/>
        <end position="79"/>
    </location>
</feature>
<evidence type="ECO:0000313" key="7">
    <source>
        <dbReference type="EMBL" id="GAA4489443.1"/>
    </source>
</evidence>
<keyword evidence="3" id="KW-0805">Transcription regulation</keyword>
<dbReference type="CDD" id="cd07377">
    <property type="entry name" value="WHTH_GntR"/>
    <property type="match status" value="1"/>
</dbReference>
<keyword evidence="2" id="KW-0663">Pyridoxal phosphate</keyword>
<dbReference type="PANTHER" id="PTHR46577:SF1">
    <property type="entry name" value="HTH-TYPE TRANSCRIPTIONAL REGULATORY PROTEIN GABR"/>
    <property type="match status" value="1"/>
</dbReference>
<dbReference type="SMART" id="SM00345">
    <property type="entry name" value="HTH_GNTR"/>
    <property type="match status" value="1"/>
</dbReference>
<dbReference type="Proteomes" id="UP001501183">
    <property type="component" value="Unassembled WGS sequence"/>
</dbReference>
<dbReference type="InterPro" id="IPR015421">
    <property type="entry name" value="PyrdxlP-dep_Trfase_major"/>
</dbReference>
<dbReference type="Pfam" id="PF00392">
    <property type="entry name" value="GntR"/>
    <property type="match status" value="1"/>
</dbReference>
<dbReference type="PRINTS" id="PR00035">
    <property type="entry name" value="HTHGNTR"/>
</dbReference>
<organism evidence="7 8">
    <name type="scientific">Rhodococcus olei</name>
    <dbReference type="NCBI Taxonomy" id="2161675"/>
    <lineage>
        <taxon>Bacteria</taxon>
        <taxon>Bacillati</taxon>
        <taxon>Actinomycetota</taxon>
        <taxon>Actinomycetes</taxon>
        <taxon>Mycobacteriales</taxon>
        <taxon>Nocardiaceae</taxon>
        <taxon>Rhodococcus</taxon>
    </lineage>
</organism>
<protein>
    <submittedName>
        <fullName evidence="7">PLP-dependent aminotransferase family protein</fullName>
    </submittedName>
</protein>
<keyword evidence="7" id="KW-0032">Aminotransferase</keyword>
<evidence type="ECO:0000259" key="6">
    <source>
        <dbReference type="PROSITE" id="PS50949"/>
    </source>
</evidence>
<dbReference type="PANTHER" id="PTHR46577">
    <property type="entry name" value="HTH-TYPE TRANSCRIPTIONAL REGULATORY PROTEIN GABR"/>
    <property type="match status" value="1"/>
</dbReference>
<sequence>MDVVFGLDPSLPKGRAVEHAIRESIARGSLPQGARLPSTRELAAELGVARNTVVAALDSLIAEGVLETRPRAGTFVARAAAQHREISRAVCEADPEFDLRPGRPEHGSFPTARWLAALRRAASPAAAIRADAAGSLELRRQLAAYLARARGVETGADRIVISAGFRTACLLLGAVFAERGLSNIAVEDPSLLGIDRPWTIAGLTVSDIPVDADGADVSRLDAGTDAALLTPSHQFPLGGALHPGRRQQACAWASGGERYIVEDDYDGEFRFDRRPIAALQRSAPEHVIYAGTVSKALDPTLRLGWLALPAELVHPVTEASSTLTGGVPLLNQLALAEFIRTGDYERHIRRQRREYARRRDLLQRALREAGYEAPGIPAGLHTVIPLPDEPRPEHAEGLVVAGPLAMHTLARYSRREHASSALVVGFATPTRAQFKPAIESLIAYLTRTRPGGKDLPDRNGARRFS</sequence>
<proteinExistence type="inferred from homology"/>
<keyword evidence="4" id="KW-0238">DNA-binding</keyword>
<dbReference type="RefSeq" id="WP_345352320.1">
    <property type="nucleotide sequence ID" value="NZ_BAABFB010000075.1"/>
</dbReference>
<dbReference type="Gene3D" id="3.40.640.10">
    <property type="entry name" value="Type I PLP-dependent aspartate aminotransferase-like (Major domain)"/>
    <property type="match status" value="1"/>
</dbReference>
<dbReference type="Gene3D" id="1.10.10.10">
    <property type="entry name" value="Winged helix-like DNA-binding domain superfamily/Winged helix DNA-binding domain"/>
    <property type="match status" value="1"/>
</dbReference>
<dbReference type="Pfam" id="PF00155">
    <property type="entry name" value="Aminotran_1_2"/>
    <property type="match status" value="1"/>
</dbReference>
<comment type="similarity">
    <text evidence="1">In the C-terminal section; belongs to the class-I pyridoxal-phosphate-dependent aminotransferase family.</text>
</comment>
<evidence type="ECO:0000256" key="3">
    <source>
        <dbReference type="ARBA" id="ARBA00023015"/>
    </source>
</evidence>
<evidence type="ECO:0000256" key="2">
    <source>
        <dbReference type="ARBA" id="ARBA00022898"/>
    </source>
</evidence>
<keyword evidence="8" id="KW-1185">Reference proteome</keyword>
<dbReference type="InterPro" id="IPR051446">
    <property type="entry name" value="HTH_trans_reg/aminotransferase"/>
</dbReference>
<dbReference type="PROSITE" id="PS50949">
    <property type="entry name" value="HTH_GNTR"/>
    <property type="match status" value="1"/>
</dbReference>
<accession>A0ABP8PNJ7</accession>
<name>A0ABP8PNJ7_9NOCA</name>